<dbReference type="EMBL" id="KV875660">
    <property type="protein sequence ID" value="RZR72310.1"/>
    <property type="molecule type" value="Genomic_DNA"/>
</dbReference>
<name>A0A445MDF2_ENSVE</name>
<organism evidence="1">
    <name type="scientific">Ensete ventricosum</name>
    <name type="common">Abyssinian banana</name>
    <name type="synonym">Musa ensete</name>
    <dbReference type="NCBI Taxonomy" id="4639"/>
    <lineage>
        <taxon>Eukaryota</taxon>
        <taxon>Viridiplantae</taxon>
        <taxon>Streptophyta</taxon>
        <taxon>Embryophyta</taxon>
        <taxon>Tracheophyta</taxon>
        <taxon>Spermatophyta</taxon>
        <taxon>Magnoliopsida</taxon>
        <taxon>Liliopsida</taxon>
        <taxon>Zingiberales</taxon>
        <taxon>Musaceae</taxon>
        <taxon>Ensete</taxon>
    </lineage>
</organism>
<accession>A0A445MDF2</accession>
<gene>
    <name evidence="1" type="ORF">BHM03_00012324</name>
</gene>
<evidence type="ECO:0000313" key="1">
    <source>
        <dbReference type="EMBL" id="RZR72310.1"/>
    </source>
</evidence>
<dbReference type="AlphaFoldDB" id="A0A445MDF2"/>
<proteinExistence type="predicted"/>
<sequence>MDRLLPGGTTKIDRRRSIEGEIDRRRPIEVEIDRRRSIVGKEERRRRGEEERSASFPRAVLACASSPPSPVGDFPPARVDRTSPLAERKIEAITTFPCSGELPCVLDFNVVTWLLNLEWSPQVAVENNV</sequence>
<protein>
    <submittedName>
        <fullName evidence="1">Uncharacterized protein</fullName>
    </submittedName>
</protein>
<reference evidence="1" key="1">
    <citation type="journal article" date="2018" name="Data Brief">
        <title>Genome sequence data from 17 accessions of Ensete ventricosum, a staple food crop for millions in Ethiopia.</title>
        <authorList>
            <person name="Yemataw Z."/>
            <person name="Muzemil S."/>
            <person name="Ambachew D."/>
            <person name="Tripathi L."/>
            <person name="Tesfaye K."/>
            <person name="Chala A."/>
            <person name="Farbos A."/>
            <person name="O'Neill P."/>
            <person name="Moore K."/>
            <person name="Grant M."/>
            <person name="Studholme D.J."/>
        </authorList>
    </citation>
    <scope>NUCLEOTIDE SEQUENCE [LARGE SCALE GENOMIC DNA]</scope>
    <source>
        <tissue evidence="1">Leaf</tissue>
    </source>
</reference>
<dbReference type="Proteomes" id="UP000290560">
    <property type="component" value="Unassembled WGS sequence"/>
</dbReference>